<evidence type="ECO:0000259" key="2">
    <source>
        <dbReference type="Pfam" id="PF08241"/>
    </source>
</evidence>
<dbReference type="SUPFAM" id="SSF53335">
    <property type="entry name" value="S-adenosyl-L-methionine-dependent methyltransferases"/>
    <property type="match status" value="1"/>
</dbReference>
<keyword evidence="4" id="KW-1185">Reference proteome</keyword>
<feature type="region of interest" description="Disordered" evidence="1">
    <location>
        <begin position="243"/>
        <end position="263"/>
    </location>
</feature>
<dbReference type="InParanoid" id="A0A1M7ESV2"/>
<keyword evidence="3" id="KW-0808">Transferase</keyword>
<feature type="domain" description="Methyltransferase type 11" evidence="2">
    <location>
        <begin position="76"/>
        <end position="134"/>
    </location>
</feature>
<evidence type="ECO:0000313" key="4">
    <source>
        <dbReference type="Proteomes" id="UP000190911"/>
    </source>
</evidence>
<sequence>MSTSQADVAWRERLASSRRYWRSERGKTLVAAQTACLGPLLESRRDQHGLELSMGASLLAQTPLARSSHVMQWAPARQCAEHESTLVCPPGALALPDECIDVTLVHHFLEHCPHAHRGLAEAARVTSDSGLLVIFGFHPLGVATLEHRLGPKRREYPGNGVWKTPGRLRDWLEFVDFEVERVDYCGFRALGTKACRERWEALGRRYNLPWGASYMIRARRKRHRAPVQRLRFGLQAPAASRPFGATRLQSTAPDNDTRKRKMR</sequence>
<dbReference type="RefSeq" id="WP_079550870.1">
    <property type="nucleotide sequence ID" value="NZ_LT670847.1"/>
</dbReference>
<name>A0A1M7ESV2_9GAMM</name>
<accession>A0A1M7ESV2</accession>
<dbReference type="Gene3D" id="3.40.50.150">
    <property type="entry name" value="Vaccinia Virus protein VP39"/>
    <property type="match status" value="1"/>
</dbReference>
<dbReference type="GO" id="GO:0032259">
    <property type="term" value="P:methylation"/>
    <property type="evidence" value="ECO:0007669"/>
    <property type="project" value="UniProtKB-KW"/>
</dbReference>
<evidence type="ECO:0000256" key="1">
    <source>
        <dbReference type="SAM" id="MobiDB-lite"/>
    </source>
</evidence>
<dbReference type="OrthoDB" id="6191410at2"/>
<organism evidence="3 4">
    <name type="scientific">Vreelandella subglaciescola</name>
    <dbReference type="NCBI Taxonomy" id="29571"/>
    <lineage>
        <taxon>Bacteria</taxon>
        <taxon>Pseudomonadati</taxon>
        <taxon>Pseudomonadota</taxon>
        <taxon>Gammaproteobacteria</taxon>
        <taxon>Oceanospirillales</taxon>
        <taxon>Halomonadaceae</taxon>
        <taxon>Vreelandella</taxon>
    </lineage>
</organism>
<dbReference type="Proteomes" id="UP000190911">
    <property type="component" value="Chromosome I"/>
</dbReference>
<dbReference type="GO" id="GO:0008757">
    <property type="term" value="F:S-adenosylmethionine-dependent methyltransferase activity"/>
    <property type="evidence" value="ECO:0007669"/>
    <property type="project" value="InterPro"/>
</dbReference>
<dbReference type="Pfam" id="PF08241">
    <property type="entry name" value="Methyltransf_11"/>
    <property type="match status" value="1"/>
</dbReference>
<proteinExistence type="predicted"/>
<reference evidence="3 4" key="1">
    <citation type="submission" date="2016-11" db="EMBL/GenBank/DDBJ databases">
        <authorList>
            <person name="Jaros S."/>
            <person name="Januszkiewicz K."/>
            <person name="Wedrychowicz H."/>
        </authorList>
    </citation>
    <scope>NUCLEOTIDE SEQUENCE [LARGE SCALE GENOMIC DNA]</scope>
    <source>
        <strain evidence="3 4">ACAM 12</strain>
    </source>
</reference>
<keyword evidence="3" id="KW-0489">Methyltransferase</keyword>
<dbReference type="FunCoup" id="A0A1M7ESV2">
    <property type="interactions" value="50"/>
</dbReference>
<evidence type="ECO:0000313" key="3">
    <source>
        <dbReference type="EMBL" id="SHL94559.1"/>
    </source>
</evidence>
<dbReference type="STRING" id="29571.SAMN05878437_0400"/>
<dbReference type="InterPro" id="IPR013216">
    <property type="entry name" value="Methyltransf_11"/>
</dbReference>
<dbReference type="InterPro" id="IPR029063">
    <property type="entry name" value="SAM-dependent_MTases_sf"/>
</dbReference>
<gene>
    <name evidence="3" type="ORF">SAMN05878437_0400</name>
</gene>
<dbReference type="EMBL" id="LT670847">
    <property type="protein sequence ID" value="SHL94559.1"/>
    <property type="molecule type" value="Genomic_DNA"/>
</dbReference>
<dbReference type="AlphaFoldDB" id="A0A1M7ESV2"/>
<protein>
    <submittedName>
        <fullName evidence="3">Methyltransferase domain-containing protein</fullName>
    </submittedName>
</protein>